<dbReference type="SUPFAM" id="SSF51735">
    <property type="entry name" value="NAD(P)-binding Rossmann-fold domains"/>
    <property type="match status" value="1"/>
</dbReference>
<comment type="similarity">
    <text evidence="1">Belongs to the short-chain dehydrogenases/reductases (SDR) family.</text>
</comment>
<evidence type="ECO:0000313" key="4">
    <source>
        <dbReference type="EMBL" id="CCH22042.1"/>
    </source>
</evidence>
<evidence type="ECO:0000259" key="3">
    <source>
        <dbReference type="SMART" id="SM00822"/>
    </source>
</evidence>
<comment type="caution">
    <text evidence="4">The sequence shown here is derived from an EMBL/GenBank/DDBJ whole genome shotgun (WGS) entry which is preliminary data.</text>
</comment>
<dbReference type="RefSeq" id="WP_007466298.1">
    <property type="nucleotide sequence ID" value="NZ_HF570108.1"/>
</dbReference>
<dbReference type="InterPro" id="IPR057326">
    <property type="entry name" value="KR_dom"/>
</dbReference>
<dbReference type="PROSITE" id="PS00061">
    <property type="entry name" value="ADH_SHORT"/>
    <property type="match status" value="1"/>
</dbReference>
<gene>
    <name evidence="4" type="ORF">MILUP08_46827</name>
</gene>
<dbReference type="Proteomes" id="UP000003448">
    <property type="component" value="Unassembled WGS sequence"/>
</dbReference>
<accession>I0LDZ5</accession>
<dbReference type="GO" id="GO:0050664">
    <property type="term" value="F:oxidoreductase activity, acting on NAD(P)H, oxygen as acceptor"/>
    <property type="evidence" value="ECO:0007669"/>
    <property type="project" value="TreeGrafter"/>
</dbReference>
<evidence type="ECO:0000256" key="2">
    <source>
        <dbReference type="ARBA" id="ARBA00023002"/>
    </source>
</evidence>
<proteinExistence type="inferred from homology"/>
<dbReference type="SMART" id="SM00822">
    <property type="entry name" value="PKS_KR"/>
    <property type="match status" value="1"/>
</dbReference>
<keyword evidence="2 4" id="KW-0560">Oxidoreductase</keyword>
<dbReference type="AlphaFoldDB" id="I0LDZ5"/>
<dbReference type="PRINTS" id="PR00081">
    <property type="entry name" value="GDHRDH"/>
</dbReference>
<dbReference type="InterPro" id="IPR002347">
    <property type="entry name" value="SDR_fam"/>
</dbReference>
<dbReference type="InterPro" id="IPR036291">
    <property type="entry name" value="NAD(P)-bd_dom_sf"/>
</dbReference>
<reference evidence="5" key="1">
    <citation type="journal article" date="2012" name="J. Bacteriol.">
        <title>Genome Sequence of Micromonospora lupini Lupac 08, Isolated from Root Nodules of Lupinus angustifolius.</title>
        <authorList>
            <person name="Alonso-Vega P."/>
            <person name="Normand P."/>
            <person name="Bacigalupe R."/>
            <person name="Pujic P."/>
            <person name="Lajus A."/>
            <person name="Vallenet D."/>
            <person name="Carro L."/>
            <person name="Coll P."/>
            <person name="Trujillo M.E."/>
        </authorList>
    </citation>
    <scope>NUCLEOTIDE SEQUENCE [LARGE SCALE GENOMIC DNA]</scope>
    <source>
        <strain evidence="5">Lupac 08</strain>
    </source>
</reference>
<organism evidence="4 5">
    <name type="scientific">Micromonospora lupini str. Lupac 08</name>
    <dbReference type="NCBI Taxonomy" id="1150864"/>
    <lineage>
        <taxon>Bacteria</taxon>
        <taxon>Bacillati</taxon>
        <taxon>Actinomycetota</taxon>
        <taxon>Actinomycetes</taxon>
        <taxon>Micromonosporales</taxon>
        <taxon>Micromonosporaceae</taxon>
        <taxon>Micromonospora</taxon>
    </lineage>
</organism>
<dbReference type="InterPro" id="IPR020904">
    <property type="entry name" value="Sc_DH/Rdtase_CS"/>
</dbReference>
<keyword evidence="5" id="KW-1185">Reference proteome</keyword>
<protein>
    <submittedName>
        <fullName evidence="4">Oxidoreductase</fullName>
        <ecNumber evidence="4">1.-.-.-</ecNumber>
    </submittedName>
</protein>
<sequence>MGQLDGKTALVTGGTTGIGLATARRFAAEGAYVFVTGRRKGPLDEAVASIGANATGIAGDVGKLDDLDRVMRAIEARGAGLDVLFANAGGGEFRTLDAITVEHVAGTFDTNVYGTIFTVQKALPLLNEGASIVLTGSTTATNGTPAFSVYAASKAAIRSFGRTWAAELVGRKIRVNTLVPGPTETPGVAGLASSPEEAPGLLKAITSSVPMGRMAHPDEIANAALFLASDQSSFMTGSELFADGGEQQL</sequence>
<evidence type="ECO:0000313" key="5">
    <source>
        <dbReference type="Proteomes" id="UP000003448"/>
    </source>
</evidence>
<dbReference type="PANTHER" id="PTHR43008">
    <property type="entry name" value="BENZIL REDUCTASE"/>
    <property type="match status" value="1"/>
</dbReference>
<feature type="domain" description="Ketoreductase" evidence="3">
    <location>
        <begin position="7"/>
        <end position="191"/>
    </location>
</feature>
<dbReference type="OrthoDB" id="9803333at2"/>
<dbReference type="CDD" id="cd05233">
    <property type="entry name" value="SDR_c"/>
    <property type="match status" value="1"/>
</dbReference>
<dbReference type="EC" id="1.-.-.-" evidence="4"/>
<dbReference type="eggNOG" id="COG1028">
    <property type="taxonomic scope" value="Bacteria"/>
</dbReference>
<evidence type="ECO:0000256" key="1">
    <source>
        <dbReference type="ARBA" id="ARBA00006484"/>
    </source>
</evidence>
<dbReference type="Pfam" id="PF13561">
    <property type="entry name" value="adh_short_C2"/>
    <property type="match status" value="1"/>
</dbReference>
<dbReference type="FunFam" id="3.40.50.720:FF:000084">
    <property type="entry name" value="Short-chain dehydrogenase reductase"/>
    <property type="match status" value="1"/>
</dbReference>
<dbReference type="STRING" id="1150864.MILUP08_46827"/>
<name>I0LDZ5_9ACTN</name>
<dbReference type="Gene3D" id="3.40.50.720">
    <property type="entry name" value="NAD(P)-binding Rossmann-like Domain"/>
    <property type="match status" value="1"/>
</dbReference>
<dbReference type="EMBL" id="CAIE01000046">
    <property type="protein sequence ID" value="CCH22042.1"/>
    <property type="molecule type" value="Genomic_DNA"/>
</dbReference>
<dbReference type="PANTHER" id="PTHR43008:SF4">
    <property type="entry name" value="CHAIN DEHYDROGENASE, PUTATIVE (AFU_ORTHOLOGUE AFUA_4G08710)-RELATED"/>
    <property type="match status" value="1"/>
</dbReference>